<feature type="domain" description="FAD-binding" evidence="5">
    <location>
        <begin position="347"/>
        <end position="419"/>
    </location>
</feature>
<reference evidence="6" key="1">
    <citation type="submission" date="2021-06" db="EMBL/GenBank/DDBJ databases">
        <authorList>
            <person name="Kallberg Y."/>
            <person name="Tangrot J."/>
            <person name="Rosling A."/>
        </authorList>
    </citation>
    <scope>NUCLEOTIDE SEQUENCE</scope>
    <source>
        <strain evidence="6">UK204</strain>
    </source>
</reference>
<comment type="caution">
    <text evidence="6">The sequence shown here is derived from an EMBL/GenBank/DDBJ whole genome shotgun (WGS) entry which is preliminary data.</text>
</comment>
<keyword evidence="3" id="KW-0560">Oxidoreductase</keyword>
<dbReference type="PANTHER" id="PTHR47178">
    <property type="entry name" value="MONOOXYGENASE, FAD-BINDING"/>
    <property type="match status" value="1"/>
</dbReference>
<dbReference type="PRINTS" id="PR00420">
    <property type="entry name" value="RNGMNOXGNASE"/>
</dbReference>
<sequence length="466" mass="53864">MNQPDISTIIIIGAGPGGLSLAQSIQKNHNSPEKKFNIKVFERETTPQERWQGCFISLNSQGVRWLLKCIPESVTNRLHEAIPDPIIDLETQNIYFCDHKGSLLLKSPAFKFKNFHEFSKLKSEFTGFSTYRDRLRDLLLEGIDVQWGKKCIGYEEDEEGVCAIFEDGSRVKGDFLIGADGINSPIRKQKIPELKMHDIGITDFIVDVFPKKGLVDRLNAITGKSIMKVTIGTNGDCMGCIYRYIPVDYSDLNNEPRYRMSMGYSYLTEKNEGVDYKADDLPTTKLPNDDEVLDEIKRRIKELRPEGELTSIILELWDLVKTRNEINKEQKYPHKAHYPLISRQLKDLDPLSVKEWETTRVTLIGDAVHAMNPWLALGTNSAIEDAFYLSEAFGKLNKDNWKENINHYEKEMRTRTSKYVIMSRKAMLRDHEHYHTFIGILFRNFRLKFLSKVMSIVAWWKGDEHD</sequence>
<evidence type="ECO:0000259" key="5">
    <source>
        <dbReference type="Pfam" id="PF01494"/>
    </source>
</evidence>
<evidence type="ECO:0000256" key="2">
    <source>
        <dbReference type="ARBA" id="ARBA00022827"/>
    </source>
</evidence>
<dbReference type="SUPFAM" id="SSF51905">
    <property type="entry name" value="FAD/NAD(P)-binding domain"/>
    <property type="match status" value="1"/>
</dbReference>
<dbReference type="InterPro" id="IPR002938">
    <property type="entry name" value="FAD-bd"/>
</dbReference>
<keyword evidence="4" id="KW-0503">Monooxygenase</keyword>
<dbReference type="OrthoDB" id="655030at2759"/>
<keyword evidence="1" id="KW-0285">Flavoprotein</keyword>
<dbReference type="AlphaFoldDB" id="A0A9N8YT71"/>
<accession>A0A9N8YT71</accession>
<evidence type="ECO:0000256" key="4">
    <source>
        <dbReference type="ARBA" id="ARBA00023033"/>
    </source>
</evidence>
<dbReference type="Pfam" id="PF01494">
    <property type="entry name" value="FAD_binding_3"/>
    <property type="match status" value="2"/>
</dbReference>
<proteinExistence type="predicted"/>
<evidence type="ECO:0000313" key="6">
    <source>
        <dbReference type="EMBL" id="CAG8447328.1"/>
    </source>
</evidence>
<dbReference type="GO" id="GO:0071949">
    <property type="term" value="F:FAD binding"/>
    <property type="evidence" value="ECO:0007669"/>
    <property type="project" value="InterPro"/>
</dbReference>
<dbReference type="EMBL" id="CAJVPQ010000115">
    <property type="protein sequence ID" value="CAG8447328.1"/>
    <property type="molecule type" value="Genomic_DNA"/>
</dbReference>
<dbReference type="PANTHER" id="PTHR47178:SF6">
    <property type="entry name" value="FAD-BINDING DOMAIN-CONTAINING PROTEIN"/>
    <property type="match status" value="1"/>
</dbReference>
<evidence type="ECO:0000313" key="7">
    <source>
        <dbReference type="Proteomes" id="UP000789570"/>
    </source>
</evidence>
<name>A0A9N8YT71_9GLOM</name>
<keyword evidence="7" id="KW-1185">Reference proteome</keyword>
<evidence type="ECO:0000256" key="1">
    <source>
        <dbReference type="ARBA" id="ARBA00022630"/>
    </source>
</evidence>
<dbReference type="InterPro" id="IPR036188">
    <property type="entry name" value="FAD/NAD-bd_sf"/>
</dbReference>
<keyword evidence="2" id="KW-0274">FAD</keyword>
<dbReference type="GO" id="GO:0004497">
    <property type="term" value="F:monooxygenase activity"/>
    <property type="evidence" value="ECO:0007669"/>
    <property type="project" value="UniProtKB-KW"/>
</dbReference>
<organism evidence="6 7">
    <name type="scientific">Funneliformis caledonium</name>
    <dbReference type="NCBI Taxonomy" id="1117310"/>
    <lineage>
        <taxon>Eukaryota</taxon>
        <taxon>Fungi</taxon>
        <taxon>Fungi incertae sedis</taxon>
        <taxon>Mucoromycota</taxon>
        <taxon>Glomeromycotina</taxon>
        <taxon>Glomeromycetes</taxon>
        <taxon>Glomerales</taxon>
        <taxon>Glomeraceae</taxon>
        <taxon>Funneliformis</taxon>
    </lineage>
</organism>
<evidence type="ECO:0000256" key="3">
    <source>
        <dbReference type="ARBA" id="ARBA00023002"/>
    </source>
</evidence>
<dbReference type="Gene3D" id="3.50.50.60">
    <property type="entry name" value="FAD/NAD(P)-binding domain"/>
    <property type="match status" value="1"/>
</dbReference>
<feature type="domain" description="FAD-binding" evidence="5">
    <location>
        <begin position="141"/>
        <end position="191"/>
    </location>
</feature>
<protein>
    <submittedName>
        <fullName evidence="6">9809_t:CDS:1</fullName>
    </submittedName>
</protein>
<gene>
    <name evidence="6" type="ORF">FCALED_LOCUS992</name>
</gene>
<dbReference type="Proteomes" id="UP000789570">
    <property type="component" value="Unassembled WGS sequence"/>
</dbReference>